<protein>
    <submittedName>
        <fullName evidence="1">Uncharacterized protein</fullName>
    </submittedName>
</protein>
<organism evidence="1 2">
    <name type="scientific">Apiospora aurea</name>
    <dbReference type="NCBI Taxonomy" id="335848"/>
    <lineage>
        <taxon>Eukaryota</taxon>
        <taxon>Fungi</taxon>
        <taxon>Dikarya</taxon>
        <taxon>Ascomycota</taxon>
        <taxon>Pezizomycotina</taxon>
        <taxon>Sordariomycetes</taxon>
        <taxon>Xylariomycetidae</taxon>
        <taxon>Amphisphaeriales</taxon>
        <taxon>Apiosporaceae</taxon>
        <taxon>Apiospora</taxon>
    </lineage>
</organism>
<dbReference type="GeneID" id="92074262"/>
<accession>A0ABR1QG89</accession>
<dbReference type="RefSeq" id="XP_066701062.1">
    <property type="nucleotide sequence ID" value="XM_066841200.1"/>
</dbReference>
<evidence type="ECO:0000313" key="1">
    <source>
        <dbReference type="EMBL" id="KAK7955756.1"/>
    </source>
</evidence>
<dbReference type="Proteomes" id="UP001391051">
    <property type="component" value="Unassembled WGS sequence"/>
</dbReference>
<gene>
    <name evidence="1" type="ORF">PG986_004978</name>
</gene>
<evidence type="ECO:0000313" key="2">
    <source>
        <dbReference type="Proteomes" id="UP001391051"/>
    </source>
</evidence>
<keyword evidence="2" id="KW-1185">Reference proteome</keyword>
<reference evidence="1 2" key="1">
    <citation type="submission" date="2023-01" db="EMBL/GenBank/DDBJ databases">
        <title>Analysis of 21 Apiospora genomes using comparative genomics revels a genus with tremendous synthesis potential of carbohydrate active enzymes and secondary metabolites.</title>
        <authorList>
            <person name="Sorensen T."/>
        </authorList>
    </citation>
    <scope>NUCLEOTIDE SEQUENCE [LARGE SCALE GENOMIC DNA]</scope>
    <source>
        <strain evidence="1 2">CBS 24483</strain>
    </source>
</reference>
<sequence>MAFPITISLQGAIEAITSCFGKEKKKDEEGPAQLGIPLEVFDGVAGATTTISATAADKGRKTSLPPLVGMAAEETAATPAAAKTEVVVLRTLPASGSRSENAWGREGRGQGGVLAGRLAGHLHHPDALGLLVASVRRLRRRSNLGARVVARGDTAGT</sequence>
<comment type="caution">
    <text evidence="1">The sequence shown here is derived from an EMBL/GenBank/DDBJ whole genome shotgun (WGS) entry which is preliminary data.</text>
</comment>
<proteinExistence type="predicted"/>
<name>A0ABR1QG89_9PEZI</name>
<dbReference type="EMBL" id="JAQQWE010000004">
    <property type="protein sequence ID" value="KAK7955756.1"/>
    <property type="molecule type" value="Genomic_DNA"/>
</dbReference>